<dbReference type="AlphaFoldDB" id="A0A078KPB1"/>
<organism evidence="1 2">
    <name type="scientific">Legionella massiliensis</name>
    <dbReference type="NCBI Taxonomy" id="1034943"/>
    <lineage>
        <taxon>Bacteria</taxon>
        <taxon>Pseudomonadati</taxon>
        <taxon>Pseudomonadota</taxon>
        <taxon>Gammaproteobacteria</taxon>
        <taxon>Legionellales</taxon>
        <taxon>Legionellaceae</taxon>
        <taxon>Legionella</taxon>
    </lineage>
</organism>
<name>A0A078KPB1_9GAMM</name>
<accession>A0A078KPB1</accession>
<dbReference type="Proteomes" id="UP000044071">
    <property type="component" value="Unassembled WGS sequence"/>
</dbReference>
<dbReference type="EMBL" id="CCSB01000001">
    <property type="protein sequence ID" value="CDZ76235.1"/>
    <property type="molecule type" value="Genomic_DNA"/>
</dbReference>
<evidence type="ECO:0000313" key="2">
    <source>
        <dbReference type="Proteomes" id="UP000044071"/>
    </source>
</evidence>
<evidence type="ECO:0000313" key="1">
    <source>
        <dbReference type="EMBL" id="CDZ76235.1"/>
    </source>
</evidence>
<reference evidence="1 2" key="1">
    <citation type="submission" date="2014-06" db="EMBL/GenBank/DDBJ databases">
        <authorList>
            <person name="Urmite Genomes Urmite Genomes"/>
        </authorList>
    </citation>
    <scope>NUCLEOTIDE SEQUENCE [LARGE SCALE GENOMIC DNA]</scope>
</reference>
<gene>
    <name evidence="1" type="ORF">BN59_00502</name>
</gene>
<keyword evidence="2" id="KW-1185">Reference proteome</keyword>
<protein>
    <submittedName>
        <fullName evidence="1">Uncharacterized protein</fullName>
    </submittedName>
</protein>
<proteinExistence type="predicted"/>
<sequence>MQAKSLQKKHPIPSDRLSFHDPLFFIWLGPIWLQPREEFVNVF</sequence>